<sequence>MELGHFAGRRFFRLSRSRPAMALNKMIGIVSRMAMRSARGLGQVRAGSKMAMREALGMAIDEEMLRDERIFLIGEEVGHYDGAFKVLLDRFVRKVLLS</sequence>
<reference evidence="1 2" key="2">
    <citation type="submission" date="2018-11" db="EMBL/GenBank/DDBJ databases">
        <authorList>
            <consortium name="Pathogen Informatics"/>
        </authorList>
    </citation>
    <scope>NUCLEOTIDE SEQUENCE [LARGE SCALE GENOMIC DNA]</scope>
</reference>
<dbReference type="EMBL" id="UYRT01099210">
    <property type="protein sequence ID" value="VDN42055.1"/>
    <property type="molecule type" value="Genomic_DNA"/>
</dbReference>
<accession>A0A183ESB7</accession>
<dbReference type="SUPFAM" id="SSF52518">
    <property type="entry name" value="Thiamin diphosphate-binding fold (THDP-binding)"/>
    <property type="match status" value="1"/>
</dbReference>
<name>A0A183ESB7_9BILA</name>
<proteinExistence type="predicted"/>
<dbReference type="AlphaFoldDB" id="A0A183ESB7"/>
<dbReference type="OrthoDB" id="5869089at2759"/>
<protein>
    <submittedName>
        <fullName evidence="3">Transket_pyr domain-containing protein</fullName>
    </submittedName>
</protein>
<evidence type="ECO:0000313" key="3">
    <source>
        <dbReference type="WBParaSite" id="GPUH_0002388801-mRNA-1"/>
    </source>
</evidence>
<dbReference type="WBParaSite" id="GPUH_0002388801-mRNA-1">
    <property type="protein sequence ID" value="GPUH_0002388801-mRNA-1"/>
    <property type="gene ID" value="GPUH_0002388801"/>
</dbReference>
<dbReference type="Gene3D" id="3.40.50.970">
    <property type="match status" value="1"/>
</dbReference>
<gene>
    <name evidence="1" type="ORF">GPUH_LOCUS23858</name>
</gene>
<dbReference type="InterPro" id="IPR029061">
    <property type="entry name" value="THDP-binding"/>
</dbReference>
<dbReference type="Proteomes" id="UP000271098">
    <property type="component" value="Unassembled WGS sequence"/>
</dbReference>
<evidence type="ECO:0000313" key="1">
    <source>
        <dbReference type="EMBL" id="VDN42055.1"/>
    </source>
</evidence>
<reference evidence="3" key="1">
    <citation type="submission" date="2016-06" db="UniProtKB">
        <authorList>
            <consortium name="WormBaseParasite"/>
        </authorList>
    </citation>
    <scope>IDENTIFICATION</scope>
</reference>
<organism evidence="3">
    <name type="scientific">Gongylonema pulchrum</name>
    <dbReference type="NCBI Taxonomy" id="637853"/>
    <lineage>
        <taxon>Eukaryota</taxon>
        <taxon>Metazoa</taxon>
        <taxon>Ecdysozoa</taxon>
        <taxon>Nematoda</taxon>
        <taxon>Chromadorea</taxon>
        <taxon>Rhabditida</taxon>
        <taxon>Spirurina</taxon>
        <taxon>Spiruromorpha</taxon>
        <taxon>Spiruroidea</taxon>
        <taxon>Gongylonematidae</taxon>
        <taxon>Gongylonema</taxon>
    </lineage>
</organism>
<evidence type="ECO:0000313" key="2">
    <source>
        <dbReference type="Proteomes" id="UP000271098"/>
    </source>
</evidence>
<keyword evidence="2" id="KW-1185">Reference proteome</keyword>